<dbReference type="Pfam" id="PF07521">
    <property type="entry name" value="RMMBL"/>
    <property type="match status" value="1"/>
</dbReference>
<dbReference type="Gene3D" id="3.40.50.10710">
    <property type="entry name" value="Metallo-hydrolase/oxidoreductase"/>
    <property type="match status" value="1"/>
</dbReference>
<keyword evidence="2 9" id="KW-0540">Nuclease</keyword>
<dbReference type="PANTHER" id="PTHR43694:SF1">
    <property type="entry name" value="RIBONUCLEASE J"/>
    <property type="match status" value="1"/>
</dbReference>
<dbReference type="InterPro" id="IPR042173">
    <property type="entry name" value="RNase_J_2"/>
</dbReference>
<name>A0ABV8H4X7_9BACI</name>
<sequence length="555" mass="61339">MKFVKNDQTAVFALGGLGEIGKNTYAVQFQDEIILIDAGIKFPEDELLGIDYVIPDYTYIVQNQDKIKGLFVTHGHEDHIGGIPYLLREVNVPIYAGPLAIGLIRNKLDEHGLLRSAKLTTIQEDDVIKFRKTSVSFFRTTHSIPDSYGIVVKTPPGNIVHTGDFKFDFTPVGEPANLTRMAEIGKEGVLCLLSDSTNSEVPGFTMSEKVVGQSIDEVFSRVDGRLIFATFASNIYRLQQVVESAVKYNRKVAVFGRSMENAINIGSELGYIQAPKGTFIEGNQINRYPASEITILCTGSQGETMAALSRIANGTHRQIQIIPGDTVVFSSSPIPGNTVSVSRTINKLYRAGADVIHGKLSNIHTSGHGSQEEQKLMLRLIKPKFFMPIHGEYRMLKEHIKLAETCDVDPANSFIMDNGDVLALSKDQATVSGKVPSGSIYVDGSGIGDIGNIVLRDRRILSEEGLVIVVVSINMKEFKIAAGPDIISRGFVYMRESEDLINEAQKLVSTHLDKVMDRKTTQWSEIKNEITDTIAPFLYEKTKRRPMVLPIIMEV</sequence>
<dbReference type="InterPro" id="IPR001279">
    <property type="entry name" value="Metallo-B-lactamas"/>
</dbReference>
<evidence type="ECO:0000313" key="12">
    <source>
        <dbReference type="EMBL" id="MFC4025409.1"/>
    </source>
</evidence>
<evidence type="ECO:0000256" key="1">
    <source>
        <dbReference type="ARBA" id="ARBA00022490"/>
    </source>
</evidence>
<dbReference type="SMART" id="SM00849">
    <property type="entry name" value="Lactamase_B"/>
    <property type="match status" value="1"/>
</dbReference>
<dbReference type="Gene3D" id="3.10.20.580">
    <property type="match status" value="1"/>
</dbReference>
<evidence type="ECO:0000259" key="11">
    <source>
        <dbReference type="SMART" id="SM00849"/>
    </source>
</evidence>
<dbReference type="SUPFAM" id="SSF56281">
    <property type="entry name" value="Metallo-hydrolase/oxidoreductase"/>
    <property type="match status" value="1"/>
</dbReference>
<keyword evidence="3 10" id="KW-0479">Metal-binding</keyword>
<keyword evidence="1 9" id="KW-0963">Cytoplasm</keyword>
<dbReference type="InterPro" id="IPR011108">
    <property type="entry name" value="RMMBL"/>
</dbReference>
<dbReference type="EMBL" id="JBHSAO010000014">
    <property type="protein sequence ID" value="MFC4025409.1"/>
    <property type="molecule type" value="Genomic_DNA"/>
</dbReference>
<gene>
    <name evidence="12" type="primary">rnjA</name>
    <name evidence="9" type="synonym">rnj</name>
    <name evidence="12" type="ORF">ACFOUV_16600</name>
</gene>
<keyword evidence="5 9" id="KW-0378">Hydrolase</keyword>
<dbReference type="Pfam" id="PF17770">
    <property type="entry name" value="RNase_J_C"/>
    <property type="match status" value="1"/>
</dbReference>
<keyword evidence="6" id="KW-0862">Zinc</keyword>
<reference evidence="13" key="1">
    <citation type="journal article" date="2019" name="Int. J. Syst. Evol. Microbiol.">
        <title>The Global Catalogue of Microorganisms (GCM) 10K type strain sequencing project: providing services to taxonomists for standard genome sequencing and annotation.</title>
        <authorList>
            <consortium name="The Broad Institute Genomics Platform"/>
            <consortium name="The Broad Institute Genome Sequencing Center for Infectious Disease"/>
            <person name="Wu L."/>
            <person name="Ma J."/>
        </authorList>
    </citation>
    <scope>NUCLEOTIDE SEQUENCE [LARGE SCALE GENOMIC DNA]</scope>
    <source>
        <strain evidence="13">IBRC-M 10703</strain>
    </source>
</reference>
<evidence type="ECO:0000256" key="6">
    <source>
        <dbReference type="ARBA" id="ARBA00022833"/>
    </source>
</evidence>
<proteinExistence type="inferred from homology"/>
<accession>A0ABV8H4X7</accession>
<comment type="subunit">
    <text evidence="9">Homodimer, may be a subunit of the RNA degradosome.</text>
</comment>
<dbReference type="NCBIfam" id="NF047419">
    <property type="entry name" value="RNase_J1_RnjA"/>
    <property type="match status" value="1"/>
</dbReference>
<evidence type="ECO:0000256" key="2">
    <source>
        <dbReference type="ARBA" id="ARBA00022722"/>
    </source>
</evidence>
<evidence type="ECO:0000313" key="13">
    <source>
        <dbReference type="Proteomes" id="UP001595772"/>
    </source>
</evidence>
<comment type="function">
    <text evidence="9">An RNase that has 5'-3' exonuclease and possibly endonuclease activity. Involved in maturation of rRNA and in some organisms also mRNA maturation and/or decay.</text>
</comment>
<dbReference type="Proteomes" id="UP001595772">
    <property type="component" value="Unassembled WGS sequence"/>
</dbReference>
<keyword evidence="7 9" id="KW-0269">Exonuclease</keyword>
<organism evidence="12 13">
    <name type="scientific">Oceanobacillus longus</name>
    <dbReference type="NCBI Taxonomy" id="930120"/>
    <lineage>
        <taxon>Bacteria</taxon>
        <taxon>Bacillati</taxon>
        <taxon>Bacillota</taxon>
        <taxon>Bacilli</taxon>
        <taxon>Bacillales</taxon>
        <taxon>Bacillaceae</taxon>
        <taxon>Oceanobacillus</taxon>
    </lineage>
</organism>
<feature type="binding site" evidence="9">
    <location>
        <begin position="364"/>
        <end position="368"/>
    </location>
    <ligand>
        <name>substrate</name>
    </ligand>
</feature>
<comment type="cofactor">
    <cofactor evidence="10">
        <name>Zn(2+)</name>
        <dbReference type="ChEBI" id="CHEBI:29105"/>
    </cofactor>
    <text evidence="10">Binds 2 Zn(2+) ions per subunit. It is not clear if Zn(2+) or Mg(2+) is physiologically important.</text>
</comment>
<dbReference type="InterPro" id="IPR036866">
    <property type="entry name" value="RibonucZ/Hydroxyglut_hydro"/>
</dbReference>
<evidence type="ECO:0000256" key="10">
    <source>
        <dbReference type="PIRNR" id="PIRNR004803"/>
    </source>
</evidence>
<dbReference type="Pfam" id="PF00753">
    <property type="entry name" value="Lactamase_B"/>
    <property type="match status" value="1"/>
</dbReference>
<comment type="subcellular location">
    <subcellularLocation>
        <location evidence="9 10">Cytoplasm</location>
    </subcellularLocation>
</comment>
<evidence type="ECO:0000256" key="9">
    <source>
        <dbReference type="HAMAP-Rule" id="MF_01491"/>
    </source>
</evidence>
<protein>
    <recommendedName>
        <fullName evidence="9 10">Ribonuclease J</fullName>
        <shortName evidence="9">RNase J</shortName>
        <ecNumber evidence="9 10">3.1.-.-</ecNumber>
    </recommendedName>
</protein>
<dbReference type="InterPro" id="IPR030854">
    <property type="entry name" value="RNase_J_bac"/>
</dbReference>
<dbReference type="HAMAP" id="MF_01491">
    <property type="entry name" value="RNase_J_bact"/>
    <property type="match status" value="1"/>
</dbReference>
<evidence type="ECO:0000256" key="8">
    <source>
        <dbReference type="ARBA" id="ARBA00022884"/>
    </source>
</evidence>
<dbReference type="PANTHER" id="PTHR43694">
    <property type="entry name" value="RIBONUCLEASE J"/>
    <property type="match status" value="1"/>
</dbReference>
<dbReference type="NCBIfam" id="TIGR00649">
    <property type="entry name" value="MG423"/>
    <property type="match status" value="1"/>
</dbReference>
<dbReference type="PIRSF" id="PIRSF004803">
    <property type="entry name" value="RnjA"/>
    <property type="match status" value="1"/>
</dbReference>
<evidence type="ECO:0000256" key="7">
    <source>
        <dbReference type="ARBA" id="ARBA00022839"/>
    </source>
</evidence>
<comment type="caution">
    <text evidence="12">The sequence shown here is derived from an EMBL/GenBank/DDBJ whole genome shotgun (WGS) entry which is preliminary data.</text>
</comment>
<dbReference type="EC" id="3.1.-.-" evidence="9 10"/>
<dbReference type="RefSeq" id="WP_379497905.1">
    <property type="nucleotide sequence ID" value="NZ_JBHSAO010000014.1"/>
</dbReference>
<dbReference type="CDD" id="cd07714">
    <property type="entry name" value="RNaseJ_MBL-fold"/>
    <property type="match status" value="1"/>
</dbReference>
<dbReference type="Pfam" id="PF22505">
    <property type="entry name" value="RNase_J_b_CASP"/>
    <property type="match status" value="1"/>
</dbReference>
<dbReference type="InterPro" id="IPR055132">
    <property type="entry name" value="RNase_J_b_CASP"/>
</dbReference>
<keyword evidence="4 9" id="KW-0255">Endonuclease</keyword>
<comment type="similarity">
    <text evidence="9 10">Belongs to the metallo-beta-lactamase superfamily. RNA-metabolizing metallo-beta-lactamase-like family. Bacterial RNase J subfamily.</text>
</comment>
<feature type="domain" description="Metallo-beta-lactamase" evidence="11">
    <location>
        <begin position="21"/>
        <end position="215"/>
    </location>
</feature>
<dbReference type="InterPro" id="IPR004613">
    <property type="entry name" value="RNase_J"/>
</dbReference>
<dbReference type="PROSITE" id="PS01292">
    <property type="entry name" value="UPF0036"/>
    <property type="match status" value="1"/>
</dbReference>
<evidence type="ECO:0000256" key="5">
    <source>
        <dbReference type="ARBA" id="ARBA00022801"/>
    </source>
</evidence>
<dbReference type="InterPro" id="IPR041636">
    <property type="entry name" value="RNase_J_C"/>
</dbReference>
<dbReference type="Gene3D" id="3.60.15.10">
    <property type="entry name" value="Ribonuclease Z/Hydroxyacylglutathione hydrolase-like"/>
    <property type="match status" value="1"/>
</dbReference>
<evidence type="ECO:0000256" key="3">
    <source>
        <dbReference type="ARBA" id="ARBA00022723"/>
    </source>
</evidence>
<keyword evidence="13" id="KW-1185">Reference proteome</keyword>
<keyword evidence="9" id="KW-0698">rRNA processing</keyword>
<dbReference type="InterPro" id="IPR001587">
    <property type="entry name" value="RNase_J_CS"/>
</dbReference>
<keyword evidence="8 9" id="KW-0694">RNA-binding</keyword>
<evidence type="ECO:0000256" key="4">
    <source>
        <dbReference type="ARBA" id="ARBA00022759"/>
    </source>
</evidence>